<dbReference type="InterPro" id="IPR043502">
    <property type="entry name" value="DNA/RNA_pol_sf"/>
</dbReference>
<dbReference type="SUPFAM" id="SSF56672">
    <property type="entry name" value="DNA/RNA polymerases"/>
    <property type="match status" value="1"/>
</dbReference>
<dbReference type="AlphaFoldDB" id="A0A0L0FQ80"/>
<dbReference type="Proteomes" id="UP000054560">
    <property type="component" value="Unassembled WGS sequence"/>
</dbReference>
<dbReference type="Gene3D" id="3.10.10.10">
    <property type="entry name" value="HIV Type 1 Reverse Transcriptase, subunit A, domain 1"/>
    <property type="match status" value="1"/>
</dbReference>
<keyword evidence="2" id="KW-1185">Reference proteome</keyword>
<accession>A0A0L0FQ80</accession>
<dbReference type="InterPro" id="IPR043128">
    <property type="entry name" value="Rev_trsase/Diguanyl_cyclase"/>
</dbReference>
<dbReference type="EMBL" id="KQ242391">
    <property type="protein sequence ID" value="KNC78947.1"/>
    <property type="molecule type" value="Genomic_DNA"/>
</dbReference>
<evidence type="ECO:0000313" key="2">
    <source>
        <dbReference type="Proteomes" id="UP000054560"/>
    </source>
</evidence>
<protein>
    <recommendedName>
        <fullName evidence="3">Reverse transcriptase domain-containing protein</fullName>
    </recommendedName>
</protein>
<dbReference type="GeneID" id="25909141"/>
<organism evidence="1 2">
    <name type="scientific">Sphaeroforma arctica JP610</name>
    <dbReference type="NCBI Taxonomy" id="667725"/>
    <lineage>
        <taxon>Eukaryota</taxon>
        <taxon>Ichthyosporea</taxon>
        <taxon>Ichthyophonida</taxon>
        <taxon>Sphaeroforma</taxon>
    </lineage>
</organism>
<dbReference type="RefSeq" id="XP_014152849.1">
    <property type="nucleotide sequence ID" value="XM_014297374.1"/>
</dbReference>
<reference evidence="1 2" key="1">
    <citation type="submission" date="2011-02" db="EMBL/GenBank/DDBJ databases">
        <title>The Genome Sequence of Sphaeroforma arctica JP610.</title>
        <authorList>
            <consortium name="The Broad Institute Genome Sequencing Platform"/>
            <person name="Russ C."/>
            <person name="Cuomo C."/>
            <person name="Young S.K."/>
            <person name="Zeng Q."/>
            <person name="Gargeya S."/>
            <person name="Alvarado L."/>
            <person name="Berlin A."/>
            <person name="Chapman S.B."/>
            <person name="Chen Z."/>
            <person name="Freedman E."/>
            <person name="Gellesch M."/>
            <person name="Goldberg J."/>
            <person name="Griggs A."/>
            <person name="Gujja S."/>
            <person name="Heilman E."/>
            <person name="Heiman D."/>
            <person name="Howarth C."/>
            <person name="Mehta T."/>
            <person name="Neiman D."/>
            <person name="Pearson M."/>
            <person name="Roberts A."/>
            <person name="Saif S."/>
            <person name="Shea T."/>
            <person name="Shenoy N."/>
            <person name="Sisk P."/>
            <person name="Stolte C."/>
            <person name="Sykes S."/>
            <person name="White J."/>
            <person name="Yandava C."/>
            <person name="Burger G."/>
            <person name="Gray M.W."/>
            <person name="Holland P.W.H."/>
            <person name="King N."/>
            <person name="Lang F.B.F."/>
            <person name="Roger A.J."/>
            <person name="Ruiz-Trillo I."/>
            <person name="Haas B."/>
            <person name="Nusbaum C."/>
            <person name="Birren B."/>
        </authorList>
    </citation>
    <scope>NUCLEOTIDE SEQUENCE [LARGE SCALE GENOMIC DNA]</scope>
    <source>
        <strain evidence="1 2">JP610</strain>
    </source>
</reference>
<evidence type="ECO:0008006" key="3">
    <source>
        <dbReference type="Google" id="ProtNLM"/>
    </source>
</evidence>
<evidence type="ECO:0000313" key="1">
    <source>
        <dbReference type="EMBL" id="KNC78947.1"/>
    </source>
</evidence>
<dbReference type="Gene3D" id="3.30.70.270">
    <property type="match status" value="1"/>
</dbReference>
<sequence>MIHDEPIYVDRETDTFLYQGFYSIKKTPWKHTIVCRIGPAGTTKWKPSTEFLAKLEESKEFEQKLNTRTTHAPNKNAVEVVPIETALDRKNMELAKTMDQRLKALRKSEARTQLLKALLKEQPRAAKQLKKILQQSNVVPILLRRHIGNTPSFVASVLQQIDLGGLSVEHREQAYRGVIVALAKDLGQTDLGFRFASLVEHQACGHEHLVLLVKIIQYRTVRVYTPQRPHDSGPRIDPNAPLYCKVRSVLAKWRENGASHELMQAIKYGVRPKCRWITIPEVDEAMIQAEILRLKQGRSIRRCQGGNLVHSAFMIPKSDGKRGRLILNPESINAHAQKKTYQTEGLEKLAHVARSGDVAMSADIKDGFYALAVANPRIWQFCDHRHQLWCFSGKHKRS</sequence>
<name>A0A0L0FQ80_9EUKA</name>
<gene>
    <name evidence="1" type="ORF">SARC_08637</name>
</gene>
<feature type="non-terminal residue" evidence="1">
    <location>
        <position position="398"/>
    </location>
</feature>
<proteinExistence type="predicted"/>